<evidence type="ECO:0000313" key="7">
    <source>
        <dbReference type="EMBL" id="TFK56755.1"/>
    </source>
</evidence>
<dbReference type="PRINTS" id="PR00320">
    <property type="entry name" value="GPROTEINBRPT"/>
</dbReference>
<dbReference type="PROSITE" id="PS50294">
    <property type="entry name" value="WD_REPEATS_REGION"/>
    <property type="match status" value="4"/>
</dbReference>
<dbReference type="PROSITE" id="PS50896">
    <property type="entry name" value="LISH"/>
    <property type="match status" value="1"/>
</dbReference>
<dbReference type="SUPFAM" id="SSF50978">
    <property type="entry name" value="WD40 repeat-like"/>
    <property type="match status" value="1"/>
</dbReference>
<dbReference type="InterPro" id="IPR045183">
    <property type="entry name" value="Ebi-like"/>
</dbReference>
<evidence type="ECO:0000256" key="4">
    <source>
        <dbReference type="ARBA" id="ARBA00023242"/>
    </source>
</evidence>
<feature type="repeat" description="WD" evidence="5">
    <location>
        <begin position="418"/>
        <end position="453"/>
    </location>
</feature>
<dbReference type="PROSITE" id="PS00678">
    <property type="entry name" value="WD_REPEATS_1"/>
    <property type="match status" value="3"/>
</dbReference>
<dbReference type="CDD" id="cd00200">
    <property type="entry name" value="WD40"/>
    <property type="match status" value="1"/>
</dbReference>
<dbReference type="InterPro" id="IPR015943">
    <property type="entry name" value="WD40/YVTN_repeat-like_dom_sf"/>
</dbReference>
<dbReference type="SMART" id="SM00320">
    <property type="entry name" value="WD40"/>
    <property type="match status" value="7"/>
</dbReference>
<evidence type="ECO:0000256" key="6">
    <source>
        <dbReference type="SAM" id="MobiDB-lite"/>
    </source>
</evidence>
<accession>A0A5C3NIU7</accession>
<keyword evidence="8" id="KW-1185">Reference proteome</keyword>
<feature type="region of interest" description="Disordered" evidence="6">
    <location>
        <begin position="102"/>
        <end position="230"/>
    </location>
</feature>
<dbReference type="Gene3D" id="1.20.960.30">
    <property type="match status" value="1"/>
</dbReference>
<comment type="subcellular location">
    <subcellularLocation>
        <location evidence="1">Nucleus</location>
    </subcellularLocation>
</comment>
<dbReference type="PANTHER" id="PTHR22846:SF2">
    <property type="entry name" value="F-BOX-LIKE_WD REPEAT-CONTAINING PROTEIN EBI"/>
    <property type="match status" value="1"/>
</dbReference>
<reference evidence="7 8" key="1">
    <citation type="journal article" date="2019" name="Nat. Ecol. Evol.">
        <title>Megaphylogeny resolves global patterns of mushroom evolution.</title>
        <authorList>
            <person name="Varga T."/>
            <person name="Krizsan K."/>
            <person name="Foldi C."/>
            <person name="Dima B."/>
            <person name="Sanchez-Garcia M."/>
            <person name="Sanchez-Ramirez S."/>
            <person name="Szollosi G.J."/>
            <person name="Szarkandi J.G."/>
            <person name="Papp V."/>
            <person name="Albert L."/>
            <person name="Andreopoulos W."/>
            <person name="Angelini C."/>
            <person name="Antonin V."/>
            <person name="Barry K.W."/>
            <person name="Bougher N.L."/>
            <person name="Buchanan P."/>
            <person name="Buyck B."/>
            <person name="Bense V."/>
            <person name="Catcheside P."/>
            <person name="Chovatia M."/>
            <person name="Cooper J."/>
            <person name="Damon W."/>
            <person name="Desjardin D."/>
            <person name="Finy P."/>
            <person name="Geml J."/>
            <person name="Haridas S."/>
            <person name="Hughes K."/>
            <person name="Justo A."/>
            <person name="Karasinski D."/>
            <person name="Kautmanova I."/>
            <person name="Kiss B."/>
            <person name="Kocsube S."/>
            <person name="Kotiranta H."/>
            <person name="LaButti K.M."/>
            <person name="Lechner B.E."/>
            <person name="Liimatainen K."/>
            <person name="Lipzen A."/>
            <person name="Lukacs Z."/>
            <person name="Mihaltcheva S."/>
            <person name="Morgado L.N."/>
            <person name="Niskanen T."/>
            <person name="Noordeloos M.E."/>
            <person name="Ohm R.A."/>
            <person name="Ortiz-Santana B."/>
            <person name="Ovrebo C."/>
            <person name="Racz N."/>
            <person name="Riley R."/>
            <person name="Savchenko A."/>
            <person name="Shiryaev A."/>
            <person name="Soop K."/>
            <person name="Spirin V."/>
            <person name="Szebenyi C."/>
            <person name="Tomsovsky M."/>
            <person name="Tulloss R.E."/>
            <person name="Uehling J."/>
            <person name="Grigoriev I.V."/>
            <person name="Vagvolgyi C."/>
            <person name="Papp T."/>
            <person name="Martin F.M."/>
            <person name="Miettinen O."/>
            <person name="Hibbett D.S."/>
            <person name="Nagy L.G."/>
        </authorList>
    </citation>
    <scope>NUCLEOTIDE SEQUENCE [LARGE SCALE GENOMIC DNA]</scope>
    <source>
        <strain evidence="7 8">OMC1185</strain>
    </source>
</reference>
<keyword evidence="4" id="KW-0539">Nucleus</keyword>
<evidence type="ECO:0000256" key="1">
    <source>
        <dbReference type="ARBA" id="ARBA00004123"/>
    </source>
</evidence>
<keyword evidence="3" id="KW-0677">Repeat</keyword>
<feature type="repeat" description="WD" evidence="5">
    <location>
        <begin position="521"/>
        <end position="562"/>
    </location>
</feature>
<feature type="repeat" description="WD" evidence="5">
    <location>
        <begin position="235"/>
        <end position="269"/>
    </location>
</feature>
<dbReference type="Gene3D" id="2.130.10.10">
    <property type="entry name" value="YVTN repeat-like/Quinoprotein amine dehydrogenase"/>
    <property type="match status" value="1"/>
</dbReference>
<dbReference type="Proteomes" id="UP000305948">
    <property type="component" value="Unassembled WGS sequence"/>
</dbReference>
<name>A0A5C3NIU7_9AGAM</name>
<sequence>MDDNPEHNQIPVVTDIQGISADEINCLIHAYLMDSGFTHSAFSIRKEAQLDNSLNFQKHVPRGELVDLLSKAILYMEVETHWDGANLKLDCENQFSLLDPHRCKTKPPKPAVPSATSAVPLPTENGVPQDDEVQVTVMEDTPQGQLREESNGKRKADDPLEANGRVDKRSRVDAESSEAGPVAGPSGVARESEPPQENPDAGFVEPLVEPPARTRRRHRPGPADGTTDPDAIQILEGHDCEVFVCAWNPVKIGLLATGSKDAVVNLWNIPGPPEDGSDFAPRCTEDPIKISHWSKPEQADLTSLDWSPDGSLLAIGSYDAILRVCDTTGDLYLSDHIHEGPIFAANFSRDGKWLLTASLDNTVCVWDVHQKKLFTQYRNHLDCCLDVDWITDTMFASSGGDKLIHIFQLGEHKPIKTFSGHVNEVNQIKCNPARTRIASCSDDKTARIWNLDSVLTPRPPTVPMLPAEDRVVTLKGHKQPVSGVQWCPYSGDGQNELIATSSFDHGARLWDSVTGDCLRVFQDHKRPVYALSFSPEGKWLATGSGDGWLHIYDVKTTTKTWSWYAGVERPGIYEIDWQKHGEINRIALALEAQKVAVVDVTRIAALDDVESE</sequence>
<evidence type="ECO:0000313" key="8">
    <source>
        <dbReference type="Proteomes" id="UP000305948"/>
    </source>
</evidence>
<dbReference type="InterPro" id="IPR001680">
    <property type="entry name" value="WD40_rpt"/>
</dbReference>
<dbReference type="STRING" id="5364.A0A5C3NIU7"/>
<evidence type="ECO:0000256" key="5">
    <source>
        <dbReference type="PROSITE-ProRule" id="PRU00221"/>
    </source>
</evidence>
<keyword evidence="2 5" id="KW-0853">WD repeat</keyword>
<dbReference type="InterPro" id="IPR020472">
    <property type="entry name" value="WD40_PAC1"/>
</dbReference>
<protein>
    <submittedName>
        <fullName evidence="7">WD40 repeat-like protein</fullName>
    </submittedName>
</protein>
<proteinExistence type="predicted"/>
<gene>
    <name evidence="7" type="ORF">OE88DRAFT_1715654</name>
</gene>
<dbReference type="PROSITE" id="PS50082">
    <property type="entry name" value="WD_REPEATS_2"/>
    <property type="match status" value="5"/>
</dbReference>
<evidence type="ECO:0000256" key="3">
    <source>
        <dbReference type="ARBA" id="ARBA00022737"/>
    </source>
</evidence>
<dbReference type="OrthoDB" id="1367865at2759"/>
<dbReference type="InterPro" id="IPR019775">
    <property type="entry name" value="WD40_repeat_CS"/>
</dbReference>
<dbReference type="GO" id="GO:0006357">
    <property type="term" value="P:regulation of transcription by RNA polymerase II"/>
    <property type="evidence" value="ECO:0007669"/>
    <property type="project" value="TreeGrafter"/>
</dbReference>
<dbReference type="GO" id="GO:0003714">
    <property type="term" value="F:transcription corepressor activity"/>
    <property type="evidence" value="ECO:0007669"/>
    <property type="project" value="InterPro"/>
</dbReference>
<feature type="repeat" description="WD" evidence="5">
    <location>
        <begin position="338"/>
        <end position="376"/>
    </location>
</feature>
<dbReference type="InterPro" id="IPR036322">
    <property type="entry name" value="WD40_repeat_dom_sf"/>
</dbReference>
<dbReference type="EMBL" id="ML213503">
    <property type="protein sequence ID" value="TFK56755.1"/>
    <property type="molecule type" value="Genomic_DNA"/>
</dbReference>
<dbReference type="Pfam" id="PF00400">
    <property type="entry name" value="WD40"/>
    <property type="match status" value="6"/>
</dbReference>
<dbReference type="PANTHER" id="PTHR22846">
    <property type="entry name" value="WD40 REPEAT PROTEIN"/>
    <property type="match status" value="1"/>
</dbReference>
<organism evidence="7 8">
    <name type="scientific">Heliocybe sulcata</name>
    <dbReference type="NCBI Taxonomy" id="5364"/>
    <lineage>
        <taxon>Eukaryota</taxon>
        <taxon>Fungi</taxon>
        <taxon>Dikarya</taxon>
        <taxon>Basidiomycota</taxon>
        <taxon>Agaricomycotina</taxon>
        <taxon>Agaricomycetes</taxon>
        <taxon>Gloeophyllales</taxon>
        <taxon>Gloeophyllaceae</taxon>
        <taxon>Heliocybe</taxon>
    </lineage>
</organism>
<feature type="repeat" description="WD" evidence="5">
    <location>
        <begin position="474"/>
        <end position="520"/>
    </location>
</feature>
<dbReference type="AlphaFoldDB" id="A0A5C3NIU7"/>
<feature type="compositionally biased region" description="Basic and acidic residues" evidence="6">
    <location>
        <begin position="146"/>
        <end position="174"/>
    </location>
</feature>
<evidence type="ECO:0000256" key="2">
    <source>
        <dbReference type="ARBA" id="ARBA00022574"/>
    </source>
</evidence>
<dbReference type="InterPro" id="IPR006594">
    <property type="entry name" value="LisH"/>
</dbReference>
<dbReference type="Pfam" id="PF08513">
    <property type="entry name" value="LisH"/>
    <property type="match status" value="1"/>
</dbReference>
<dbReference type="GO" id="GO:0000118">
    <property type="term" value="C:histone deacetylase complex"/>
    <property type="evidence" value="ECO:0007669"/>
    <property type="project" value="TreeGrafter"/>
</dbReference>